<organism evidence="1 2">
    <name type="scientific">Vibrio sagamiensis NBRC 104589</name>
    <dbReference type="NCBI Taxonomy" id="1219064"/>
    <lineage>
        <taxon>Bacteria</taxon>
        <taxon>Pseudomonadati</taxon>
        <taxon>Pseudomonadota</taxon>
        <taxon>Gammaproteobacteria</taxon>
        <taxon>Vibrionales</taxon>
        <taxon>Vibrionaceae</taxon>
        <taxon>Vibrio</taxon>
    </lineage>
</organism>
<reference evidence="1 2" key="1">
    <citation type="submission" date="2019-07" db="EMBL/GenBank/DDBJ databases">
        <title>Whole genome shotgun sequence of Vibrio sagamiensis NBRC 104589.</title>
        <authorList>
            <person name="Hosoyama A."/>
            <person name="Uohara A."/>
            <person name="Ohji S."/>
            <person name="Ichikawa N."/>
        </authorList>
    </citation>
    <scope>NUCLEOTIDE SEQUENCE [LARGE SCALE GENOMIC DNA]</scope>
    <source>
        <strain evidence="1 2">NBRC 104589</strain>
    </source>
</reference>
<proteinExistence type="predicted"/>
<protein>
    <submittedName>
        <fullName evidence="1">Uncharacterized protein</fullName>
    </submittedName>
</protein>
<name>A0A511QC65_9VIBR</name>
<comment type="caution">
    <text evidence="1">The sequence shown here is derived from an EMBL/GenBank/DDBJ whole genome shotgun (WGS) entry which is preliminary data.</text>
</comment>
<dbReference type="Proteomes" id="UP000321922">
    <property type="component" value="Unassembled WGS sequence"/>
</dbReference>
<keyword evidence="2" id="KW-1185">Reference proteome</keyword>
<gene>
    <name evidence="1" type="ORF">VSA01S_10060</name>
</gene>
<dbReference type="EMBL" id="BJXJ01000007">
    <property type="protein sequence ID" value="GEM74894.1"/>
    <property type="molecule type" value="Genomic_DNA"/>
</dbReference>
<dbReference type="AlphaFoldDB" id="A0A511QC65"/>
<accession>A0A511QC65</accession>
<evidence type="ECO:0000313" key="2">
    <source>
        <dbReference type="Proteomes" id="UP000321922"/>
    </source>
</evidence>
<sequence length="109" mass="12484">MSLTSRRIFIIIFVTMMSLSSLSIKMTIDNLNIEHHIHLETFSTDVEISNKGNAHDDEQCGLHHCHSNQHLITSSFLLESSFKSVLCVLNDLNIYISPLYSFFRPPISF</sequence>
<evidence type="ECO:0000313" key="1">
    <source>
        <dbReference type="EMBL" id="GEM74894.1"/>
    </source>
</evidence>